<dbReference type="InterPro" id="IPR006108">
    <property type="entry name" value="3HC_DH_C"/>
</dbReference>
<dbReference type="PANTHER" id="PTHR48075:SF5">
    <property type="entry name" value="3-HYDROXYBUTYRYL-COA DEHYDROGENASE"/>
    <property type="match status" value="1"/>
</dbReference>
<evidence type="ECO:0000313" key="5">
    <source>
        <dbReference type="Proteomes" id="UP000675880"/>
    </source>
</evidence>
<sequence length="407" mass="44223">MYIYKVGVVGAGTMGAQIAEVVSYAGLPVVVADRQDDLARQGVAAVRRIYQARVDKGKMTPEQLEEKMLLVGASTNLEDLKDVDLVIEAVPEDLTLKQQVFQELDRLCPRSAILASNTSALSISALGARTGRPGQVIGLHFFNPAYAMPLVEVIPGLATDPHTVDDVVGFAESLRKTPVIVKECAGFLVNRLLSPYLNEAVWCLQDSGLSIKDIDQDMVSFGMPVGPFALLDSVGLDIALEVARILHRSYGPRMAPAPLLEALVKAGRTGVKAGHGFYEYGSGDEQAGTQRLEDLVQQFRQLSGWHRRDWTRARPLLAMVNEAVIALQEGVASARDIDLAVVAGTGFPNDKGGPLHLADQLGIDQVLRQLDEFMQSLGIRFWPAPMLRRMVDAGFTGQPAGRGFFQY</sequence>
<dbReference type="Pfam" id="PF00725">
    <property type="entry name" value="3HCDH"/>
    <property type="match status" value="2"/>
</dbReference>
<dbReference type="SUPFAM" id="SSF48179">
    <property type="entry name" value="6-phosphogluconate dehydrogenase C-terminal domain-like"/>
    <property type="match status" value="2"/>
</dbReference>
<dbReference type="InterPro" id="IPR006176">
    <property type="entry name" value="3-OHacyl-CoA_DH_NAD-bd"/>
</dbReference>
<dbReference type="Gene3D" id="3.40.50.720">
    <property type="entry name" value="NAD(P)-binding Rossmann-like Domain"/>
    <property type="match status" value="1"/>
</dbReference>
<reference evidence="4 5" key="1">
    <citation type="submission" date="2021-02" db="EMBL/GenBank/DDBJ databases">
        <authorList>
            <person name="Han P."/>
        </authorList>
    </citation>
    <scope>NUCLEOTIDE SEQUENCE [LARGE SCALE GENOMIC DNA]</scope>
    <source>
        <strain evidence="4">Candidatus Nitrospira sp. ZN2</strain>
    </source>
</reference>
<dbReference type="Pfam" id="PF02737">
    <property type="entry name" value="3HCDH_N"/>
    <property type="match status" value="1"/>
</dbReference>
<dbReference type="InterPro" id="IPR013328">
    <property type="entry name" value="6PGD_dom2"/>
</dbReference>
<evidence type="ECO:0000256" key="1">
    <source>
        <dbReference type="ARBA" id="ARBA00023002"/>
    </source>
</evidence>
<evidence type="ECO:0000259" key="3">
    <source>
        <dbReference type="Pfam" id="PF02737"/>
    </source>
</evidence>
<evidence type="ECO:0000259" key="2">
    <source>
        <dbReference type="Pfam" id="PF00725"/>
    </source>
</evidence>
<dbReference type="Proteomes" id="UP000675880">
    <property type="component" value="Unassembled WGS sequence"/>
</dbReference>
<feature type="domain" description="3-hydroxyacyl-CoA dehydrogenase NAD binding" evidence="3">
    <location>
        <begin position="5"/>
        <end position="184"/>
    </location>
</feature>
<protein>
    <recommendedName>
        <fullName evidence="6">3-hydroxyacyl-CoA dehydrogenase</fullName>
    </recommendedName>
</protein>
<accession>A0ABM8R3E1</accession>
<dbReference type="EMBL" id="CAJNBJ010000002">
    <property type="protein sequence ID" value="CAE6730278.1"/>
    <property type="molecule type" value="Genomic_DNA"/>
</dbReference>
<proteinExistence type="predicted"/>
<keyword evidence="1" id="KW-0560">Oxidoreductase</keyword>
<dbReference type="Gene3D" id="1.10.1040.10">
    <property type="entry name" value="N-(1-d-carboxylethyl)-l-norvaline Dehydrogenase, domain 2"/>
    <property type="match status" value="2"/>
</dbReference>
<comment type="caution">
    <text evidence="4">The sequence shown here is derived from an EMBL/GenBank/DDBJ whole genome shotgun (WGS) entry which is preliminary data.</text>
</comment>
<name>A0ABM8R3E1_9BACT</name>
<dbReference type="InterPro" id="IPR008927">
    <property type="entry name" value="6-PGluconate_DH-like_C_sf"/>
</dbReference>
<dbReference type="SUPFAM" id="SSF51735">
    <property type="entry name" value="NAD(P)-binding Rossmann-fold domains"/>
    <property type="match status" value="1"/>
</dbReference>
<dbReference type="RefSeq" id="WP_213041677.1">
    <property type="nucleotide sequence ID" value="NZ_CAJNBJ010000002.1"/>
</dbReference>
<dbReference type="InterPro" id="IPR036291">
    <property type="entry name" value="NAD(P)-bd_dom_sf"/>
</dbReference>
<evidence type="ECO:0008006" key="6">
    <source>
        <dbReference type="Google" id="ProtNLM"/>
    </source>
</evidence>
<organism evidence="4 5">
    <name type="scientific">Nitrospira defluvii</name>
    <dbReference type="NCBI Taxonomy" id="330214"/>
    <lineage>
        <taxon>Bacteria</taxon>
        <taxon>Pseudomonadati</taxon>
        <taxon>Nitrospirota</taxon>
        <taxon>Nitrospiria</taxon>
        <taxon>Nitrospirales</taxon>
        <taxon>Nitrospiraceae</taxon>
        <taxon>Nitrospira</taxon>
    </lineage>
</organism>
<evidence type="ECO:0000313" key="4">
    <source>
        <dbReference type="EMBL" id="CAE6730278.1"/>
    </source>
</evidence>
<feature type="domain" description="3-hydroxyacyl-CoA dehydrogenase C-terminal" evidence="2">
    <location>
        <begin position="186"/>
        <end position="280"/>
    </location>
</feature>
<keyword evidence="5" id="KW-1185">Reference proteome</keyword>
<feature type="domain" description="3-hydroxyacyl-CoA dehydrogenase C-terminal" evidence="2">
    <location>
        <begin position="314"/>
        <end position="407"/>
    </location>
</feature>
<gene>
    <name evidence="4" type="ORF">NSPZN2_100328</name>
</gene>
<dbReference type="PANTHER" id="PTHR48075">
    <property type="entry name" value="3-HYDROXYACYL-COA DEHYDROGENASE FAMILY PROTEIN"/>
    <property type="match status" value="1"/>
</dbReference>